<feature type="chain" id="PRO_5036765906" evidence="1">
    <location>
        <begin position="24"/>
        <end position="88"/>
    </location>
</feature>
<sequence>MRDHRCVLVLFLAIVWSASYTTASVRARRMLCGDDVNPGQYPFFANLIVRFPHTLVSFHLPPPEIILYVVLVVHRENSEALSLIVEVE</sequence>
<evidence type="ECO:0000313" key="3">
    <source>
        <dbReference type="WBParaSite" id="PEQ_0000109501-mRNA-1"/>
    </source>
</evidence>
<keyword evidence="1" id="KW-0732">Signal</keyword>
<evidence type="ECO:0000313" key="2">
    <source>
        <dbReference type="Proteomes" id="UP000887564"/>
    </source>
</evidence>
<accession>A0A914R8S1</accession>
<dbReference type="Proteomes" id="UP000887564">
    <property type="component" value="Unplaced"/>
</dbReference>
<organism evidence="2 3">
    <name type="scientific">Parascaris equorum</name>
    <name type="common">Equine roundworm</name>
    <dbReference type="NCBI Taxonomy" id="6256"/>
    <lineage>
        <taxon>Eukaryota</taxon>
        <taxon>Metazoa</taxon>
        <taxon>Ecdysozoa</taxon>
        <taxon>Nematoda</taxon>
        <taxon>Chromadorea</taxon>
        <taxon>Rhabditida</taxon>
        <taxon>Spirurina</taxon>
        <taxon>Ascaridomorpha</taxon>
        <taxon>Ascaridoidea</taxon>
        <taxon>Ascarididae</taxon>
        <taxon>Parascaris</taxon>
    </lineage>
</organism>
<evidence type="ECO:0000256" key="1">
    <source>
        <dbReference type="SAM" id="SignalP"/>
    </source>
</evidence>
<proteinExistence type="predicted"/>
<dbReference type="AlphaFoldDB" id="A0A914R8S1"/>
<feature type="signal peptide" evidence="1">
    <location>
        <begin position="1"/>
        <end position="23"/>
    </location>
</feature>
<protein>
    <submittedName>
        <fullName evidence="3">Secreted protein</fullName>
    </submittedName>
</protein>
<dbReference type="WBParaSite" id="PEQ_0000109501-mRNA-1">
    <property type="protein sequence ID" value="PEQ_0000109501-mRNA-1"/>
    <property type="gene ID" value="PEQ_0000109501"/>
</dbReference>
<reference evidence="3" key="1">
    <citation type="submission" date="2022-11" db="UniProtKB">
        <authorList>
            <consortium name="WormBaseParasite"/>
        </authorList>
    </citation>
    <scope>IDENTIFICATION</scope>
</reference>
<keyword evidence="2" id="KW-1185">Reference proteome</keyword>
<name>A0A914R8S1_PAREQ</name>